<dbReference type="InterPro" id="IPR005232">
    <property type="entry name" value="LarE"/>
</dbReference>
<organism evidence="1 2">
    <name type="scientific">Methanofollis fontis</name>
    <dbReference type="NCBI Taxonomy" id="2052832"/>
    <lineage>
        <taxon>Archaea</taxon>
        <taxon>Methanobacteriati</taxon>
        <taxon>Methanobacteriota</taxon>
        <taxon>Stenosarchaea group</taxon>
        <taxon>Methanomicrobia</taxon>
        <taxon>Methanomicrobiales</taxon>
        <taxon>Methanomicrobiaceae</taxon>
        <taxon>Methanofollis</taxon>
    </lineage>
</organism>
<gene>
    <name evidence="1" type="ORF">CUJ86_09605</name>
</gene>
<dbReference type="SUPFAM" id="SSF52402">
    <property type="entry name" value="Adenine nucleotide alpha hydrolases-like"/>
    <property type="match status" value="1"/>
</dbReference>
<sequence length="243" mass="25938">MRRECLQRLLREHGRIVVALSGGTDSAVLLAAAVKSGIEVAAVSVDTGLAPAGEMEAAARTAEALGVEHTIIPIDMLAEEAVRTNAPERCYVCKRRMMEAIVEHAHRNGCAAVADGTHADDDPADRPGVRALHDLGVISPFARCGIGKAEICALAREWSMPVRPSSSCLVTRLPFGTTVTPAILRRIDRAEAVLREAIPGRVRVRPEGGLARIEVPAGYEETAQALIPRIIEIGFEDATVEGQ</sequence>
<dbReference type="Gene3D" id="3.40.50.620">
    <property type="entry name" value="HUPs"/>
    <property type="match status" value="1"/>
</dbReference>
<name>A0A483CSS9_9EURY</name>
<keyword evidence="2" id="KW-1185">Reference proteome</keyword>
<dbReference type="AlphaFoldDB" id="A0A483CSS9"/>
<dbReference type="Pfam" id="PF06508">
    <property type="entry name" value="QueC"/>
    <property type="match status" value="1"/>
</dbReference>
<dbReference type="InterPro" id="IPR014729">
    <property type="entry name" value="Rossmann-like_a/b/a_fold"/>
</dbReference>
<dbReference type="RefSeq" id="WP_130647333.1">
    <property type="nucleotide sequence ID" value="NZ_PGCL01000003.1"/>
</dbReference>
<proteinExistence type="predicted"/>
<dbReference type="EMBL" id="PGCL01000003">
    <property type="protein sequence ID" value="TAJ44260.1"/>
    <property type="molecule type" value="Genomic_DNA"/>
</dbReference>
<dbReference type="OrthoDB" id="61764at2157"/>
<dbReference type="PANTHER" id="PTHR43169:SF2">
    <property type="entry name" value="NAD_GMP SYNTHASE DOMAIN-CONTAINING PROTEIN"/>
    <property type="match status" value="1"/>
</dbReference>
<dbReference type="PANTHER" id="PTHR43169">
    <property type="entry name" value="EXSB FAMILY PROTEIN"/>
    <property type="match status" value="1"/>
</dbReference>
<evidence type="ECO:0000313" key="2">
    <source>
        <dbReference type="Proteomes" id="UP000292580"/>
    </source>
</evidence>
<accession>A0A483CSS9</accession>
<dbReference type="NCBIfam" id="TIGR00268">
    <property type="entry name" value="ATP-dependent sacrificial sulfur transferase LarE"/>
    <property type="match status" value="1"/>
</dbReference>
<reference evidence="1 2" key="1">
    <citation type="submission" date="2017-11" db="EMBL/GenBank/DDBJ databases">
        <title>Isolation and Characterization of Methanofollis Species from Methane Seep Offshore SW Taiwan.</title>
        <authorList>
            <person name="Teng N.-H."/>
            <person name="Lai M.-C."/>
            <person name="Chen S.-C."/>
        </authorList>
    </citation>
    <scope>NUCLEOTIDE SEQUENCE [LARGE SCALE GENOMIC DNA]</scope>
    <source>
        <strain evidence="1 2">FWC-SCC2</strain>
    </source>
</reference>
<dbReference type="GO" id="GO:0016783">
    <property type="term" value="F:sulfurtransferase activity"/>
    <property type="evidence" value="ECO:0007669"/>
    <property type="project" value="InterPro"/>
</dbReference>
<dbReference type="PIRSF" id="PIRSF006661">
    <property type="entry name" value="PP-lp_UCP006661"/>
    <property type="match status" value="1"/>
</dbReference>
<evidence type="ECO:0000313" key="1">
    <source>
        <dbReference type="EMBL" id="TAJ44260.1"/>
    </source>
</evidence>
<comment type="caution">
    <text evidence="1">The sequence shown here is derived from an EMBL/GenBank/DDBJ whole genome shotgun (WGS) entry which is preliminary data.</text>
</comment>
<dbReference type="InterPro" id="IPR052188">
    <property type="entry name" value="Ni-pincer_cofactor_biosynth"/>
</dbReference>
<dbReference type="InterPro" id="IPR018317">
    <property type="entry name" value="QueC"/>
</dbReference>
<protein>
    <submittedName>
        <fullName evidence="1">TIGR00268 family protein</fullName>
    </submittedName>
</protein>
<dbReference type="Proteomes" id="UP000292580">
    <property type="component" value="Unassembled WGS sequence"/>
</dbReference>